<reference evidence="2 3" key="1">
    <citation type="submission" date="2012-04" db="EMBL/GenBank/DDBJ databases">
        <authorList>
            <person name="Harkins D.M."/>
            <person name="Madupu R."/>
            <person name="Durkin A.S."/>
            <person name="Torralba M."/>
            <person name="Methe B."/>
            <person name="Sutton G.G."/>
            <person name="Nelson K.E."/>
        </authorList>
    </citation>
    <scope>NUCLEOTIDE SEQUENCE [LARGE SCALE GENOMIC DNA]</scope>
    <source>
        <strain evidence="2 3">VK64</strain>
    </source>
</reference>
<keyword evidence="1" id="KW-0812">Transmembrane</keyword>
<protein>
    <submittedName>
        <fullName evidence="2">Uncharacterized protein</fullName>
    </submittedName>
</protein>
<comment type="caution">
    <text evidence="2">The sequence shown here is derived from an EMBL/GenBank/DDBJ whole genome shotgun (WGS) entry which is preliminary data.</text>
</comment>
<evidence type="ECO:0000313" key="2">
    <source>
        <dbReference type="EMBL" id="EIG29361.1"/>
    </source>
</evidence>
<name>I2NU50_NEISI</name>
<accession>I2NU50</accession>
<feature type="transmembrane region" description="Helical" evidence="1">
    <location>
        <begin position="6"/>
        <end position="28"/>
    </location>
</feature>
<proteinExistence type="predicted"/>
<evidence type="ECO:0000256" key="1">
    <source>
        <dbReference type="SAM" id="Phobius"/>
    </source>
</evidence>
<gene>
    <name evidence="2" type="ORF">HMPREF1051_2620</name>
</gene>
<evidence type="ECO:0000313" key="3">
    <source>
        <dbReference type="Proteomes" id="UP000004473"/>
    </source>
</evidence>
<sequence>MKVGVSGVAVIVFLLCVFMGFGFSDGLLKVEGRLKTVFYF</sequence>
<dbReference type="AlphaFoldDB" id="I2NU50"/>
<keyword evidence="1" id="KW-0472">Membrane</keyword>
<dbReference type="EMBL" id="AJMT01000074">
    <property type="protein sequence ID" value="EIG29361.1"/>
    <property type="molecule type" value="Genomic_DNA"/>
</dbReference>
<keyword evidence="1" id="KW-1133">Transmembrane helix</keyword>
<dbReference type="Proteomes" id="UP000004473">
    <property type="component" value="Unassembled WGS sequence"/>
</dbReference>
<organism evidence="2 3">
    <name type="scientific">Neisseria sicca VK64</name>
    <dbReference type="NCBI Taxonomy" id="1095748"/>
    <lineage>
        <taxon>Bacteria</taxon>
        <taxon>Pseudomonadati</taxon>
        <taxon>Pseudomonadota</taxon>
        <taxon>Betaproteobacteria</taxon>
        <taxon>Neisseriales</taxon>
        <taxon>Neisseriaceae</taxon>
        <taxon>Neisseria</taxon>
    </lineage>
</organism>